<dbReference type="EMBL" id="BDES01000029">
    <property type="protein sequence ID" value="GCD52751.1"/>
    <property type="molecule type" value="Genomic_DNA"/>
</dbReference>
<dbReference type="InterPro" id="IPR036844">
    <property type="entry name" value="Hint_dom_sf"/>
</dbReference>
<organism evidence="2 3">
    <name type="scientific">Acetobacter pasteurianus NBRC 3188</name>
    <dbReference type="NCBI Taxonomy" id="1226663"/>
    <lineage>
        <taxon>Bacteria</taxon>
        <taxon>Pseudomonadati</taxon>
        <taxon>Pseudomonadota</taxon>
        <taxon>Alphaproteobacteria</taxon>
        <taxon>Acetobacterales</taxon>
        <taxon>Acetobacteraceae</taxon>
        <taxon>Acetobacter</taxon>
    </lineage>
</organism>
<dbReference type="SUPFAM" id="SSF51294">
    <property type="entry name" value="Hedgehog/intein (Hint) domain"/>
    <property type="match status" value="1"/>
</dbReference>
<feature type="domain" description="Hedgehog/Intein (Hint)" evidence="1">
    <location>
        <begin position="442"/>
        <end position="581"/>
    </location>
</feature>
<reference evidence="2 3" key="1">
    <citation type="submission" date="2016-06" db="EMBL/GenBank/DDBJ databases">
        <title>Acetobacter pasteurianus NBRC 3188 whole genome sequencing project.</title>
        <authorList>
            <person name="Matsutani M."/>
            <person name="Shiwa Y."/>
            <person name="Okamoto-Kainuma A."/>
            <person name="Ishikawa M."/>
            <person name="Koizumi Y."/>
            <person name="Yoshikawa H."/>
            <person name="Yakushi T."/>
            <person name="Matsushita K."/>
        </authorList>
    </citation>
    <scope>NUCLEOTIDE SEQUENCE [LARGE SCALE GENOMIC DNA]</scope>
    <source>
        <strain evidence="2 3">NBRC 3188</strain>
    </source>
</reference>
<proteinExistence type="predicted"/>
<evidence type="ECO:0000313" key="3">
    <source>
        <dbReference type="Proteomes" id="UP000287300"/>
    </source>
</evidence>
<comment type="caution">
    <text evidence="2">The sequence shown here is derived from an EMBL/GenBank/DDBJ whole genome shotgun (WGS) entry which is preliminary data.</text>
</comment>
<dbReference type="InterPro" id="IPR028992">
    <property type="entry name" value="Hedgehog/Intein_dom"/>
</dbReference>
<dbReference type="NCBIfam" id="TIGR04415">
    <property type="entry name" value="O_hepto_targRPT"/>
    <property type="match status" value="3"/>
</dbReference>
<evidence type="ECO:0000313" key="2">
    <source>
        <dbReference type="EMBL" id="GCD52751.1"/>
    </source>
</evidence>
<protein>
    <submittedName>
        <fullName evidence="2">Outer membrane protein</fullName>
    </submittedName>
</protein>
<dbReference type="AlphaFoldDB" id="A0A401WTT6"/>
<dbReference type="Proteomes" id="UP000287300">
    <property type="component" value="Unassembled WGS sequence"/>
</dbReference>
<dbReference type="InterPro" id="IPR030930">
    <property type="entry name" value="AIDA"/>
</dbReference>
<gene>
    <name evidence="2" type="ORF">NBRC3188_1448</name>
</gene>
<dbReference type="RefSeq" id="WP_246860419.1">
    <property type="nucleotide sequence ID" value="NZ_BDES01000029.1"/>
</dbReference>
<dbReference type="Gene3D" id="2.160.20.20">
    <property type="match status" value="2"/>
</dbReference>
<evidence type="ECO:0000259" key="1">
    <source>
        <dbReference type="Pfam" id="PF13403"/>
    </source>
</evidence>
<accession>A0A401WTT6</accession>
<dbReference type="InterPro" id="IPR012332">
    <property type="entry name" value="Autotransporter_pectin_lyase_C"/>
</dbReference>
<sequence length="790" mass="81264">MATDVISGTVVSKTYSQNTDITVLSGGILSSATIGSSGGSIHVLSGGLVQETTVGTYQEVLSAGASGYLQTVSGTGEIVVESGAVLTEQTSDYQNHSIYSGGQVYLASGGTLVGGAVQSGGILTAVSGSLISGSFVVDNEGLLSGNGLVEQKLYVLDGGNVNGTILASSASESIYSGGNVSGQTINGSANVAGTLSGANIANGGQVSVLSGGVTSGDTITSGGKETVFDGGVASGTVLSNTGMLIVNVNGSANGTIASSLGYMGVLGTATNTTIGNGAIVDVEQGGSVTGNTINNGGSLFGEPGSVIGATTISSGGALTASSGATLSGDIILQNGGSATIWNNVGGTISLPGDSNGGLTISGLENGGTVSTIIDNWSGNGPGDSDSIDLAGVSAAGASYSLTQDQVVITLANGNTITLNIPNVLDHGFALVDDGHGGATAEVCFLAGSMIQTPEGDVPVENIRMGDTVIAYVQGVAQPTTVTWTGKAHVVVRPHLQDDEAGYPVRILKDAISEGVPYKDMLITSEHCLFFDGKFVPVRMLVNGFSIFYDKSITSYDYYHVETEQHFVIQVDGMLTESYLDTGNRRSFRQEGSVATLASKFLTWEHDAGAPLCVDRSFVEPLFHKLKSRENAVVGCQIPTVSTEQTNDPGLHLLTHTGAVIRPMRNNGQQYSFMLPPGTKSVRIVSRASRPADVIGPFVDDRRYLGVAVTNIHLLSAKNQYDITAHLQAEKPEGWYATDWTDCAWTNGNAELPLGEYMLDCKMGILSITVRAAGPYLVHAEEMTNLDEVSA</sequence>
<dbReference type="Pfam" id="PF13403">
    <property type="entry name" value="Hint_2"/>
    <property type="match status" value="1"/>
</dbReference>
<name>A0A401WTT6_ACEPA</name>